<dbReference type="PANTHER" id="PTHR11661:SF2">
    <property type="entry name" value="LARGE RIBOSOMAL SUBUNIT PROTEIN UL11"/>
    <property type="match status" value="1"/>
</dbReference>
<evidence type="ECO:0000259" key="7">
    <source>
        <dbReference type="Pfam" id="PF00298"/>
    </source>
</evidence>
<feature type="non-terminal residue" evidence="9">
    <location>
        <position position="1"/>
    </location>
</feature>
<dbReference type="SMART" id="SM00649">
    <property type="entry name" value="RL11"/>
    <property type="match status" value="1"/>
</dbReference>
<dbReference type="SUPFAM" id="SSF54747">
    <property type="entry name" value="Ribosomal L11/L12e N-terminal domain"/>
    <property type="match status" value="1"/>
</dbReference>
<sequence>MPPKFDPNEIKIVNLRCVGGEVGATSSLAPKIGPLGLSPKKVGDDIAKATSDWKGLKITVQLIVQNRQAQISVVPSAAALIIRALKEPPRDRKKQKNIKHSGNITLEDVIGIAKIMRPRSMARELSGTVKEILGTAQSVGCTIDGRPPHDLIDDINSGELTIDE</sequence>
<evidence type="ECO:0000256" key="3">
    <source>
        <dbReference type="ARBA" id="ARBA00023274"/>
    </source>
</evidence>
<accession>A0ABN8I1C8</accession>
<dbReference type="InterPro" id="IPR020784">
    <property type="entry name" value="Ribosomal_uL11_N"/>
</dbReference>
<name>A0ABN8I1C8_9NEOP</name>
<dbReference type="Gene3D" id="1.10.10.250">
    <property type="entry name" value="Ribosomal protein L11, C-terminal domain"/>
    <property type="match status" value="1"/>
</dbReference>
<dbReference type="SUPFAM" id="SSF46906">
    <property type="entry name" value="Ribosomal protein L11, C-terminal domain"/>
    <property type="match status" value="1"/>
</dbReference>
<proteinExistence type="inferred from homology"/>
<keyword evidence="2 6" id="KW-0689">Ribosomal protein</keyword>
<dbReference type="InterPro" id="IPR036769">
    <property type="entry name" value="Ribosomal_uL11_C_sf"/>
</dbReference>
<organism evidence="9 10">
    <name type="scientific">Iphiclides podalirius</name>
    <name type="common">scarce swallowtail</name>
    <dbReference type="NCBI Taxonomy" id="110791"/>
    <lineage>
        <taxon>Eukaryota</taxon>
        <taxon>Metazoa</taxon>
        <taxon>Ecdysozoa</taxon>
        <taxon>Arthropoda</taxon>
        <taxon>Hexapoda</taxon>
        <taxon>Insecta</taxon>
        <taxon>Pterygota</taxon>
        <taxon>Neoptera</taxon>
        <taxon>Endopterygota</taxon>
        <taxon>Lepidoptera</taxon>
        <taxon>Glossata</taxon>
        <taxon>Ditrysia</taxon>
        <taxon>Papilionoidea</taxon>
        <taxon>Papilionidae</taxon>
        <taxon>Papilioninae</taxon>
        <taxon>Iphiclides</taxon>
    </lineage>
</organism>
<evidence type="ECO:0000313" key="10">
    <source>
        <dbReference type="Proteomes" id="UP000837857"/>
    </source>
</evidence>
<protein>
    <recommendedName>
        <fullName evidence="4">Large ribosomal subunit protein uL11</fullName>
    </recommendedName>
    <alternativeName>
        <fullName evidence="5">60S ribosomal protein L12</fullName>
    </alternativeName>
</protein>
<evidence type="ECO:0000256" key="6">
    <source>
        <dbReference type="RuleBase" id="RU003978"/>
    </source>
</evidence>
<gene>
    <name evidence="9" type="ORF">IPOD504_LOCUS3967</name>
</gene>
<dbReference type="InterPro" id="IPR036796">
    <property type="entry name" value="Ribosomal_uL11_N_sf"/>
</dbReference>
<evidence type="ECO:0000259" key="8">
    <source>
        <dbReference type="Pfam" id="PF03946"/>
    </source>
</evidence>
<dbReference type="EMBL" id="OW152826">
    <property type="protein sequence ID" value="CAH2042620.1"/>
    <property type="molecule type" value="Genomic_DNA"/>
</dbReference>
<feature type="domain" description="Large ribosomal subunit protein uL11 N-terminal" evidence="8">
    <location>
        <begin position="13"/>
        <end position="69"/>
    </location>
</feature>
<dbReference type="PROSITE" id="PS00359">
    <property type="entry name" value="RIBOSOMAL_L11"/>
    <property type="match status" value="1"/>
</dbReference>
<evidence type="ECO:0000256" key="1">
    <source>
        <dbReference type="ARBA" id="ARBA00010537"/>
    </source>
</evidence>
<evidence type="ECO:0000313" key="9">
    <source>
        <dbReference type="EMBL" id="CAH2042620.1"/>
    </source>
</evidence>
<dbReference type="InterPro" id="IPR020783">
    <property type="entry name" value="Ribosomal_uL11_C"/>
</dbReference>
<reference evidence="9" key="1">
    <citation type="submission" date="2022-03" db="EMBL/GenBank/DDBJ databases">
        <authorList>
            <person name="Martin H S."/>
        </authorList>
    </citation>
    <scope>NUCLEOTIDE SEQUENCE</scope>
</reference>
<dbReference type="HAMAP" id="MF_00736">
    <property type="entry name" value="Ribosomal_uL11"/>
    <property type="match status" value="1"/>
</dbReference>
<evidence type="ECO:0000256" key="5">
    <source>
        <dbReference type="ARBA" id="ARBA00035320"/>
    </source>
</evidence>
<evidence type="ECO:0000256" key="2">
    <source>
        <dbReference type="ARBA" id="ARBA00022980"/>
    </source>
</evidence>
<dbReference type="Gene3D" id="3.30.1550.10">
    <property type="entry name" value="Ribosomal protein L11/L12, N-terminal domain"/>
    <property type="match status" value="1"/>
</dbReference>
<dbReference type="Pfam" id="PF03946">
    <property type="entry name" value="Ribosomal_L11_N"/>
    <property type="match status" value="1"/>
</dbReference>
<keyword evidence="10" id="KW-1185">Reference proteome</keyword>
<dbReference type="CDD" id="cd00349">
    <property type="entry name" value="Ribosomal_L11"/>
    <property type="match status" value="1"/>
</dbReference>
<dbReference type="Proteomes" id="UP000837857">
    <property type="component" value="Chromosome 14"/>
</dbReference>
<evidence type="ECO:0000256" key="4">
    <source>
        <dbReference type="ARBA" id="ARBA00035203"/>
    </source>
</evidence>
<keyword evidence="3 6" id="KW-0687">Ribonucleoprotein</keyword>
<dbReference type="InterPro" id="IPR020785">
    <property type="entry name" value="Ribosomal_uL11_CS"/>
</dbReference>
<dbReference type="InterPro" id="IPR000911">
    <property type="entry name" value="Ribosomal_uL11"/>
</dbReference>
<dbReference type="Pfam" id="PF00298">
    <property type="entry name" value="Ribosomal_L11"/>
    <property type="match status" value="1"/>
</dbReference>
<dbReference type="PANTHER" id="PTHR11661">
    <property type="entry name" value="60S RIBOSOMAL PROTEIN L12"/>
    <property type="match status" value="1"/>
</dbReference>
<comment type="similarity">
    <text evidence="1 6">Belongs to the universal ribosomal protein uL11 family.</text>
</comment>
<feature type="domain" description="Large ribosomal subunit protein uL11 C-terminal" evidence="7">
    <location>
        <begin position="74"/>
        <end position="143"/>
    </location>
</feature>